<accession>A0A212FPY7</accession>
<dbReference type="InParanoid" id="A0A212FPY7"/>
<sequence length="141" mass="15720">MPLLVSAEVGQNASSSTLSLRNTTLMPNIRGLPAIIALLFCPEAELRRDSTATRYVSVLCGLGSDEVGRPRFPEHDLLVDVDADLSVEDIGLVGYTHSHTRSHTHIRRIVYVTYRDINIYIQMACIILVTELTNNDYVCFI</sequence>
<comment type="caution">
    <text evidence="1">The sequence shown here is derived from an EMBL/GenBank/DDBJ whole genome shotgun (WGS) entry which is preliminary data.</text>
</comment>
<keyword evidence="1" id="KW-0378">Hydrolase</keyword>
<evidence type="ECO:0000313" key="1">
    <source>
        <dbReference type="EMBL" id="OWR55763.1"/>
    </source>
</evidence>
<dbReference type="STRING" id="278856.A0A212FPY7"/>
<keyword evidence="1" id="KW-0347">Helicase</keyword>
<keyword evidence="2" id="KW-1185">Reference proteome</keyword>
<dbReference type="Proteomes" id="UP000007151">
    <property type="component" value="Unassembled WGS sequence"/>
</dbReference>
<keyword evidence="1" id="KW-0547">Nucleotide-binding</keyword>
<evidence type="ECO:0000313" key="2">
    <source>
        <dbReference type="Proteomes" id="UP000007151"/>
    </source>
</evidence>
<protein>
    <submittedName>
        <fullName evidence="1">ATP-dependent RNA helicase spindle-E like protein</fullName>
    </submittedName>
</protein>
<dbReference type="KEGG" id="dpl:KGM_210131"/>
<dbReference type="GO" id="GO:0004386">
    <property type="term" value="F:helicase activity"/>
    <property type="evidence" value="ECO:0007669"/>
    <property type="project" value="UniProtKB-KW"/>
</dbReference>
<keyword evidence="1" id="KW-0067">ATP-binding</keyword>
<dbReference type="AlphaFoldDB" id="A0A212FPY7"/>
<dbReference type="EMBL" id="AGBW02000671">
    <property type="protein sequence ID" value="OWR55763.1"/>
    <property type="molecule type" value="Genomic_DNA"/>
</dbReference>
<reference evidence="1 2" key="1">
    <citation type="journal article" date="2011" name="Cell">
        <title>The monarch butterfly genome yields insights into long-distance migration.</title>
        <authorList>
            <person name="Zhan S."/>
            <person name="Merlin C."/>
            <person name="Boore J.L."/>
            <person name="Reppert S.M."/>
        </authorList>
    </citation>
    <scope>NUCLEOTIDE SEQUENCE [LARGE SCALE GENOMIC DNA]</scope>
    <source>
        <strain evidence="1">F-2</strain>
    </source>
</reference>
<organism evidence="1 2">
    <name type="scientific">Danaus plexippus plexippus</name>
    <dbReference type="NCBI Taxonomy" id="278856"/>
    <lineage>
        <taxon>Eukaryota</taxon>
        <taxon>Metazoa</taxon>
        <taxon>Ecdysozoa</taxon>
        <taxon>Arthropoda</taxon>
        <taxon>Hexapoda</taxon>
        <taxon>Insecta</taxon>
        <taxon>Pterygota</taxon>
        <taxon>Neoptera</taxon>
        <taxon>Endopterygota</taxon>
        <taxon>Lepidoptera</taxon>
        <taxon>Glossata</taxon>
        <taxon>Ditrysia</taxon>
        <taxon>Papilionoidea</taxon>
        <taxon>Nymphalidae</taxon>
        <taxon>Danainae</taxon>
        <taxon>Danaini</taxon>
        <taxon>Danaina</taxon>
        <taxon>Danaus</taxon>
        <taxon>Danaus</taxon>
    </lineage>
</organism>
<gene>
    <name evidence="1" type="ORF">KGM_210131</name>
</gene>
<name>A0A212FPY7_DANPL</name>
<proteinExistence type="predicted"/>